<dbReference type="CDD" id="cd18138">
    <property type="entry name" value="HLD_clamp_pol_III_delta"/>
    <property type="match status" value="1"/>
</dbReference>
<dbReference type="KEGG" id="lto:RGQ30_08610"/>
<keyword evidence="3" id="KW-0548">Nucleotidyltransferase</keyword>
<dbReference type="SUPFAM" id="SSF48019">
    <property type="entry name" value="post-AAA+ oligomerization domain-like"/>
    <property type="match status" value="1"/>
</dbReference>
<dbReference type="EC" id="2.7.7.7" evidence="1"/>
<evidence type="ECO:0000256" key="7">
    <source>
        <dbReference type="ARBA" id="ARBA00049244"/>
    </source>
</evidence>
<dbReference type="Gene3D" id="1.10.8.60">
    <property type="match status" value="1"/>
</dbReference>
<evidence type="ECO:0000256" key="1">
    <source>
        <dbReference type="ARBA" id="ARBA00012417"/>
    </source>
</evidence>
<comment type="catalytic activity">
    <reaction evidence="7">
        <text>DNA(n) + a 2'-deoxyribonucleoside 5'-triphosphate = DNA(n+1) + diphosphate</text>
        <dbReference type="Rhea" id="RHEA:22508"/>
        <dbReference type="Rhea" id="RHEA-COMP:17339"/>
        <dbReference type="Rhea" id="RHEA-COMP:17340"/>
        <dbReference type="ChEBI" id="CHEBI:33019"/>
        <dbReference type="ChEBI" id="CHEBI:61560"/>
        <dbReference type="ChEBI" id="CHEBI:173112"/>
        <dbReference type="EC" id="2.7.7.7"/>
    </reaction>
</comment>
<name>A0AA86ME14_9BURK</name>
<evidence type="ECO:0000256" key="3">
    <source>
        <dbReference type="ARBA" id="ARBA00022695"/>
    </source>
</evidence>
<dbReference type="InterPro" id="IPR008921">
    <property type="entry name" value="DNA_pol3_clamp-load_cplx_C"/>
</dbReference>
<evidence type="ECO:0000313" key="8">
    <source>
        <dbReference type="EMBL" id="BET25360.1"/>
    </source>
</evidence>
<dbReference type="NCBIfam" id="TIGR01128">
    <property type="entry name" value="holA"/>
    <property type="match status" value="1"/>
</dbReference>
<evidence type="ECO:0000256" key="6">
    <source>
        <dbReference type="ARBA" id="ARBA00034754"/>
    </source>
</evidence>
<dbReference type="EMBL" id="AP028947">
    <property type="protein sequence ID" value="BET25360.1"/>
    <property type="molecule type" value="Genomic_DNA"/>
</dbReference>
<evidence type="ECO:0000256" key="5">
    <source>
        <dbReference type="ARBA" id="ARBA00022932"/>
    </source>
</evidence>
<gene>
    <name evidence="8" type="primary">holA</name>
    <name evidence="8" type="ORF">RGQ30_08610</name>
</gene>
<dbReference type="GO" id="GO:0006261">
    <property type="term" value="P:DNA-templated DNA replication"/>
    <property type="evidence" value="ECO:0007669"/>
    <property type="project" value="TreeGrafter"/>
</dbReference>
<dbReference type="AlphaFoldDB" id="A0AA86ME14"/>
<dbReference type="Gene3D" id="1.20.272.10">
    <property type="match status" value="1"/>
</dbReference>
<dbReference type="Gene3D" id="3.40.50.300">
    <property type="entry name" value="P-loop containing nucleotide triphosphate hydrolases"/>
    <property type="match status" value="1"/>
</dbReference>
<evidence type="ECO:0000256" key="4">
    <source>
        <dbReference type="ARBA" id="ARBA00022705"/>
    </source>
</evidence>
<dbReference type="InterPro" id="IPR005790">
    <property type="entry name" value="DNA_polIII_delta"/>
</dbReference>
<proteinExistence type="inferred from homology"/>
<protein>
    <recommendedName>
        <fullName evidence="1">DNA-directed DNA polymerase</fullName>
        <ecNumber evidence="1">2.7.7.7</ecNumber>
    </recommendedName>
</protein>
<dbReference type="SUPFAM" id="SSF52540">
    <property type="entry name" value="P-loop containing nucleoside triphosphate hydrolases"/>
    <property type="match status" value="1"/>
</dbReference>
<dbReference type="PANTHER" id="PTHR34388:SF1">
    <property type="entry name" value="DNA POLYMERASE III SUBUNIT DELTA"/>
    <property type="match status" value="1"/>
</dbReference>
<dbReference type="InterPro" id="IPR027417">
    <property type="entry name" value="P-loop_NTPase"/>
</dbReference>
<organism evidence="8 9">
    <name type="scientific">Limnobacter thiooxidans</name>
    <dbReference type="NCBI Taxonomy" id="131080"/>
    <lineage>
        <taxon>Bacteria</taxon>
        <taxon>Pseudomonadati</taxon>
        <taxon>Pseudomonadota</taxon>
        <taxon>Betaproteobacteria</taxon>
        <taxon>Burkholderiales</taxon>
        <taxon>Burkholderiaceae</taxon>
        <taxon>Limnobacter</taxon>
    </lineage>
</organism>
<dbReference type="GO" id="GO:0003677">
    <property type="term" value="F:DNA binding"/>
    <property type="evidence" value="ECO:0007669"/>
    <property type="project" value="InterPro"/>
</dbReference>
<evidence type="ECO:0000256" key="2">
    <source>
        <dbReference type="ARBA" id="ARBA00022679"/>
    </source>
</evidence>
<keyword evidence="9" id="KW-1185">Reference proteome</keyword>
<keyword evidence="2" id="KW-0808">Transferase</keyword>
<dbReference type="Proteomes" id="UP001329151">
    <property type="component" value="Chromosome"/>
</dbReference>
<sequence>MKQIALDTWLADTGNQALPQLLCVFTDEPLFATQAADLYRTRLKKQTDYQRQIVEVDRQFDPQEFLSLFAEASLFGDVSLVDLRISQPKLSKEAAEALGKAAQWIAAGDTGHHLLVNAPKLNKTQEKSAGFAELLAKGTEVICKPIGADTLPGWIAQAAKRKGVQLNRETCAWLAEKTEGNLLVAHQTIEKLALEHQGAVDIEQVQGMVANSARFNVFDLGASLLAGDVKRITRMVEGLEAEGEAPTLVLWALQEEIRAIRDTQQAMRRGMSLSDACRQNRIWGQRQNHIAAALKRHNPGSLQKLTGWCYAAEKTIKGMKQGNPWTLFEIIGLGVAGIEPPELWNT</sequence>
<keyword evidence="5" id="KW-0239">DNA-directed DNA polymerase</keyword>
<dbReference type="PANTHER" id="PTHR34388">
    <property type="entry name" value="DNA POLYMERASE III SUBUNIT DELTA"/>
    <property type="match status" value="1"/>
</dbReference>
<dbReference type="GO" id="GO:0003887">
    <property type="term" value="F:DNA-directed DNA polymerase activity"/>
    <property type="evidence" value="ECO:0007669"/>
    <property type="project" value="UniProtKB-KW"/>
</dbReference>
<keyword evidence="4" id="KW-0235">DNA replication</keyword>
<comment type="similarity">
    <text evidence="6">Belongs to the DNA polymerase HolA subunit family.</text>
</comment>
<evidence type="ECO:0000313" key="9">
    <source>
        <dbReference type="Proteomes" id="UP001329151"/>
    </source>
</evidence>
<reference evidence="8 9" key="1">
    <citation type="submission" date="2023-10" db="EMBL/GenBank/DDBJ databases">
        <title>Complete Genome Sequence of Limnobacter thiooxidans CS-K2T, Isolated from freshwater lake sediments in Bavaria, Germany.</title>
        <authorList>
            <person name="Naruki M."/>
            <person name="Watanabe A."/>
            <person name="Warashina T."/>
            <person name="Morita T."/>
            <person name="Arakawa K."/>
        </authorList>
    </citation>
    <scope>NUCLEOTIDE SEQUENCE [LARGE SCALE GENOMIC DNA]</scope>
    <source>
        <strain evidence="8 9">CS-K2</strain>
    </source>
</reference>
<accession>A0AA86ME14</accession>
<dbReference type="GO" id="GO:0009360">
    <property type="term" value="C:DNA polymerase III complex"/>
    <property type="evidence" value="ECO:0007669"/>
    <property type="project" value="TreeGrafter"/>
</dbReference>
<dbReference type="RefSeq" id="WP_130558153.1">
    <property type="nucleotide sequence ID" value="NZ_AP028947.1"/>
</dbReference>